<dbReference type="eggNOG" id="COG1062">
    <property type="taxonomic scope" value="Bacteria"/>
</dbReference>
<dbReference type="SMART" id="SM00829">
    <property type="entry name" value="PKS_ER"/>
    <property type="match status" value="1"/>
</dbReference>
<evidence type="ECO:0000256" key="3">
    <source>
        <dbReference type="ARBA" id="ARBA00022833"/>
    </source>
</evidence>
<organism evidence="8 9">
    <name type="scientific">Burkholderia ambifaria (strain ATCC BAA-244 / DSM 16087 / CCUG 44356 / LMG 19182 / AMMD)</name>
    <name type="common">Burkholderia cepacia (strain AMMD)</name>
    <dbReference type="NCBI Taxonomy" id="339670"/>
    <lineage>
        <taxon>Bacteria</taxon>
        <taxon>Pseudomonadati</taxon>
        <taxon>Pseudomonadota</taxon>
        <taxon>Betaproteobacteria</taxon>
        <taxon>Burkholderiales</taxon>
        <taxon>Burkholderiaceae</taxon>
        <taxon>Burkholderia</taxon>
        <taxon>Burkholderia cepacia complex</taxon>
    </lineage>
</organism>
<dbReference type="GO" id="GO:0008270">
    <property type="term" value="F:zinc ion binding"/>
    <property type="evidence" value="ECO:0007669"/>
    <property type="project" value="InterPro"/>
</dbReference>
<evidence type="ECO:0000256" key="5">
    <source>
        <dbReference type="ARBA" id="ARBA00023027"/>
    </source>
</evidence>
<keyword evidence="4" id="KW-0560">Oxidoreductase</keyword>
<dbReference type="GO" id="GO:0005829">
    <property type="term" value="C:cytosol"/>
    <property type="evidence" value="ECO:0007669"/>
    <property type="project" value="TreeGrafter"/>
</dbReference>
<keyword evidence="5" id="KW-0520">NAD</keyword>
<keyword evidence="3 6" id="KW-0862">Zinc</keyword>
<dbReference type="PANTHER" id="PTHR43880">
    <property type="entry name" value="ALCOHOL DEHYDROGENASE"/>
    <property type="match status" value="1"/>
</dbReference>
<dbReference type="InterPro" id="IPR013149">
    <property type="entry name" value="ADH-like_C"/>
</dbReference>
<dbReference type="PROSITE" id="PS00059">
    <property type="entry name" value="ADH_ZINC"/>
    <property type="match status" value="1"/>
</dbReference>
<dbReference type="InterPro" id="IPR013154">
    <property type="entry name" value="ADH-like_N"/>
</dbReference>
<feature type="domain" description="Enoyl reductase (ER)" evidence="7">
    <location>
        <begin position="19"/>
        <end position="367"/>
    </location>
</feature>
<dbReference type="PANTHER" id="PTHR43880:SF12">
    <property type="entry name" value="ALCOHOL DEHYDROGENASE CLASS-3"/>
    <property type="match status" value="1"/>
</dbReference>
<dbReference type="Pfam" id="PF00107">
    <property type="entry name" value="ADH_zinc_N"/>
    <property type="match status" value="1"/>
</dbReference>
<dbReference type="Gene3D" id="3.90.180.10">
    <property type="entry name" value="Medium-chain alcohol dehydrogenases, catalytic domain"/>
    <property type="match status" value="1"/>
</dbReference>
<evidence type="ECO:0000313" key="9">
    <source>
        <dbReference type="Proteomes" id="UP000000662"/>
    </source>
</evidence>
<comment type="similarity">
    <text evidence="6">Belongs to the zinc-containing alcohol dehydrogenase family.</text>
</comment>
<evidence type="ECO:0000256" key="4">
    <source>
        <dbReference type="ARBA" id="ARBA00023002"/>
    </source>
</evidence>
<dbReference type="FunFam" id="3.40.50.720:FF:000003">
    <property type="entry name" value="S-(hydroxymethyl)glutathione dehydrogenase"/>
    <property type="match status" value="1"/>
</dbReference>
<dbReference type="InterPro" id="IPR020843">
    <property type="entry name" value="ER"/>
</dbReference>
<name>Q0B3Z6_BURCM</name>
<protein>
    <submittedName>
        <fullName evidence="8">Alcohol dehydrogenase, zinc-binding domain protein</fullName>
    </submittedName>
</protein>
<comment type="cofactor">
    <cofactor evidence="1 6">
        <name>Zn(2+)</name>
        <dbReference type="ChEBI" id="CHEBI:29105"/>
    </cofactor>
</comment>
<dbReference type="GO" id="GO:0046294">
    <property type="term" value="P:formaldehyde catabolic process"/>
    <property type="evidence" value="ECO:0007669"/>
    <property type="project" value="TreeGrafter"/>
</dbReference>
<dbReference type="AlphaFoldDB" id="Q0B3Z6"/>
<dbReference type="Proteomes" id="UP000000662">
    <property type="component" value="Chromosome 3"/>
</dbReference>
<dbReference type="GeneID" id="93088904"/>
<reference evidence="8" key="1">
    <citation type="submission" date="2006-08" db="EMBL/GenBank/DDBJ databases">
        <title>Complete sequence of Chromosome 3 of Burkholderia cepacia AMMD.</title>
        <authorList>
            <consortium name="US DOE Joint Genome Institute"/>
            <person name="Copeland A."/>
            <person name="Lucas S."/>
            <person name="Lapidus A."/>
            <person name="Barry K."/>
            <person name="Detter J.C."/>
            <person name="Glavina del Rio T."/>
            <person name="Hammon N."/>
            <person name="Israni S."/>
            <person name="Pitluck S."/>
            <person name="Bruce D."/>
            <person name="Chain P."/>
            <person name="Malfatti S."/>
            <person name="Shin M."/>
            <person name="Vergez L."/>
            <person name="Schmutz J."/>
            <person name="Larimer F."/>
            <person name="Land M."/>
            <person name="Hauser L."/>
            <person name="Kyrpides N."/>
            <person name="Kim E."/>
            <person name="Parke J."/>
            <person name="Coenye T."/>
            <person name="Konstantinidis K."/>
            <person name="Ramette A."/>
            <person name="Tiedje J."/>
            <person name="Richardson P."/>
        </authorList>
    </citation>
    <scope>NUCLEOTIDE SEQUENCE</scope>
    <source>
        <strain evidence="8">AMMD</strain>
    </source>
</reference>
<keyword evidence="9" id="KW-1185">Reference proteome</keyword>
<dbReference type="KEGG" id="bam:Bamb_5580"/>
<dbReference type="Pfam" id="PF08240">
    <property type="entry name" value="ADH_N"/>
    <property type="match status" value="1"/>
</dbReference>
<dbReference type="InterPro" id="IPR002328">
    <property type="entry name" value="ADH_Zn_CS"/>
</dbReference>
<accession>Q0B3Z6</accession>
<keyword evidence="2 6" id="KW-0479">Metal-binding</keyword>
<evidence type="ECO:0000256" key="2">
    <source>
        <dbReference type="ARBA" id="ARBA00022723"/>
    </source>
</evidence>
<dbReference type="RefSeq" id="WP_011660487.1">
    <property type="nucleotide sequence ID" value="NC_008392.1"/>
</dbReference>
<gene>
    <name evidence="8" type="ordered locus">Bamb_5580</name>
</gene>
<dbReference type="SUPFAM" id="SSF51735">
    <property type="entry name" value="NAD(P)-binding Rossmann-fold domains"/>
    <property type="match status" value="1"/>
</dbReference>
<dbReference type="GO" id="GO:0051903">
    <property type="term" value="F:S-(hydroxymethyl)glutathione dehydrogenase [NAD(P)+] activity"/>
    <property type="evidence" value="ECO:0007669"/>
    <property type="project" value="TreeGrafter"/>
</dbReference>
<dbReference type="EMBL" id="CP000442">
    <property type="protein sequence ID" value="ABI91127.1"/>
    <property type="molecule type" value="Genomic_DNA"/>
</dbReference>
<dbReference type="PATRIC" id="fig|339670.21.peg.6505"/>
<evidence type="ECO:0000256" key="6">
    <source>
        <dbReference type="RuleBase" id="RU361277"/>
    </source>
</evidence>
<dbReference type="SUPFAM" id="SSF50129">
    <property type="entry name" value="GroES-like"/>
    <property type="match status" value="1"/>
</dbReference>
<dbReference type="InterPro" id="IPR036291">
    <property type="entry name" value="NAD(P)-bd_dom_sf"/>
</dbReference>
<dbReference type="Gene3D" id="3.40.50.720">
    <property type="entry name" value="NAD(P)-binding Rossmann-like Domain"/>
    <property type="match status" value="1"/>
</dbReference>
<evidence type="ECO:0000259" key="7">
    <source>
        <dbReference type="SMART" id="SM00829"/>
    </source>
</evidence>
<sequence>MYTENDTRAVTAAVARAAGAPFSIEPARIRAPRGDEVLVRVVATGLCHTDLIVRDQYYPVPLPAVLGHEGAGVVEAVGPNVKMLAAGDHVVLTYGACGHCASCVGGHGAYCRQFFALNFGGADADGQTALRDAAGEPLHDHFFAQSSFASYALARENNAIKVPKEAPLELLGPLGCGIQTGAGAVINSLAVRTGSSFASFGAGAVGMSAVMAARIAGATAIIAVDIVPSRLALALELGATHAINSKEVDVADAIREITGGGVDYALESTGLPAVLSQGIDALGSRGTIGVVGAPKLGTKAEFDVNSLLLGGHTIRGIVEGDSVPQTFIPQLVQLHLQGRFPFDRLVKFYPLEQINQAAADSSSGITLKPILRLPH</sequence>
<evidence type="ECO:0000313" key="8">
    <source>
        <dbReference type="EMBL" id="ABI91127.1"/>
    </source>
</evidence>
<dbReference type="CDD" id="cd08278">
    <property type="entry name" value="benzyl_alcohol_DH"/>
    <property type="match status" value="1"/>
</dbReference>
<evidence type="ECO:0000256" key="1">
    <source>
        <dbReference type="ARBA" id="ARBA00001947"/>
    </source>
</evidence>
<dbReference type="InterPro" id="IPR011032">
    <property type="entry name" value="GroES-like_sf"/>
</dbReference>
<proteinExistence type="inferred from homology"/>